<evidence type="ECO:0000256" key="1">
    <source>
        <dbReference type="SAM" id="MobiDB-lite"/>
    </source>
</evidence>
<protein>
    <submittedName>
        <fullName evidence="2">Uncharacterized protein</fullName>
    </submittedName>
</protein>
<feature type="compositionally biased region" description="Polar residues" evidence="1">
    <location>
        <begin position="7"/>
        <end position="17"/>
    </location>
</feature>
<proteinExistence type="predicted"/>
<gene>
    <name evidence="2" type="ORF">BBD41_12810</name>
</gene>
<sequence length="65" mass="7470">MLLNRTKPVNQNSSTEPADQKQLKLDLKIEELQRQTINQSLAESFPAWDLNPPAILVRRRSSKVL</sequence>
<organism evidence="2">
    <name type="scientific">Paenibacillus ihbetae</name>
    <dbReference type="NCBI Taxonomy" id="1870820"/>
    <lineage>
        <taxon>Bacteria</taxon>
        <taxon>Bacillati</taxon>
        <taxon>Bacillota</taxon>
        <taxon>Bacilli</taxon>
        <taxon>Bacillales</taxon>
        <taxon>Paenibacillaceae</taxon>
        <taxon>Paenibacillus</taxon>
    </lineage>
</organism>
<dbReference type="KEGG" id="pib:BBD41_12810"/>
<evidence type="ECO:0000313" key="2">
    <source>
        <dbReference type="EMBL" id="ANY73394.1"/>
    </source>
</evidence>
<name>A0A1B2E056_9BACL</name>
<reference evidence="2" key="1">
    <citation type="submission" date="2016-08" db="EMBL/GenBank/DDBJ databases">
        <title>Complete Genome Seqeunce of Paenibacillus sp. nov. IHBB 9852 from high altitute lake of Indian trans-Himalayas.</title>
        <authorList>
            <person name="Kiran S."/>
            <person name="Swarnkar M.K."/>
            <person name="Rana A."/>
            <person name="Tewari R."/>
            <person name="Gulati A."/>
        </authorList>
    </citation>
    <scope>NUCLEOTIDE SEQUENCE [LARGE SCALE GENOMIC DNA]</scope>
    <source>
        <strain evidence="2">IHBB 9852</strain>
    </source>
</reference>
<dbReference type="EMBL" id="CP016809">
    <property type="protein sequence ID" value="ANY73394.1"/>
    <property type="molecule type" value="Genomic_DNA"/>
</dbReference>
<dbReference type="AlphaFoldDB" id="A0A1B2E056"/>
<feature type="region of interest" description="Disordered" evidence="1">
    <location>
        <begin position="1"/>
        <end position="21"/>
    </location>
</feature>
<accession>A0A1B2E056</accession>